<dbReference type="InterPro" id="IPR029000">
    <property type="entry name" value="Cyclophilin-like_dom_sf"/>
</dbReference>
<dbReference type="Proteomes" id="UP000193577">
    <property type="component" value="Unassembled WGS sequence"/>
</dbReference>
<sequence>MPTLEVLRTGPLALVEDLGRAGLIHLGVTRSGAADLGAHTLANRLVANPVECATIEVAFGGFTARVRGGDVTIAVTGADTDPTVAGVPFGTNSIHTVEDGQIISLGSPYSGLRSYLAVRGGIDVEPVLGSRSYDVMAAIGPRPLRAGDILPIGEHSEEFPEIDHAPVAPIDEQLLDLRVVPGPRDDWLEHPDALVHSIWMVTDRSDRVGMRLEGRPLRLRWPDRQLPSEGTTRGAIQVPPHGLPVILGPDHPLTGSYPVAGVVVDEDLDKLAQIRPGQHVRLHWSRPRIPPASDAAAHPGAGPGAGTVAGASHTW</sequence>
<keyword evidence="3" id="KW-1185">Reference proteome</keyword>
<dbReference type="AlphaFoldDB" id="A0A7I7SGL9"/>
<dbReference type="InterPro" id="IPR052708">
    <property type="entry name" value="PxpC"/>
</dbReference>
<proteinExistence type="predicted"/>
<protein>
    <submittedName>
        <fullName evidence="2">Allophanate hydrolase</fullName>
    </submittedName>
</protein>
<organism evidence="2 3">
    <name type="scientific">Mycolicibacillus koreensis</name>
    <dbReference type="NCBI Taxonomy" id="1069220"/>
    <lineage>
        <taxon>Bacteria</taxon>
        <taxon>Bacillati</taxon>
        <taxon>Actinomycetota</taxon>
        <taxon>Actinomycetes</taxon>
        <taxon>Mycobacteriales</taxon>
        <taxon>Mycobacteriaceae</taxon>
        <taxon>Mycolicibacillus</taxon>
    </lineage>
</organism>
<dbReference type="RefSeq" id="WP_069390727.1">
    <property type="nucleotide sequence ID" value="NZ_AP022594.1"/>
</dbReference>
<accession>A0A7I7SGL9</accession>
<comment type="caution">
    <text evidence="2">The sequence shown here is derived from an EMBL/GenBank/DDBJ whole genome shotgun (WGS) entry which is preliminary data.</text>
</comment>
<evidence type="ECO:0000313" key="3">
    <source>
        <dbReference type="Proteomes" id="UP000193577"/>
    </source>
</evidence>
<dbReference type="NCBIfam" id="TIGR00724">
    <property type="entry name" value="urea_amlyse_rel"/>
    <property type="match status" value="1"/>
</dbReference>
<evidence type="ECO:0000313" key="2">
    <source>
        <dbReference type="EMBL" id="OSC34029.1"/>
    </source>
</evidence>
<dbReference type="PANTHER" id="PTHR43309:SF3">
    <property type="entry name" value="5-OXOPROLINASE SUBUNIT C"/>
    <property type="match status" value="1"/>
</dbReference>
<name>A0A7I7SGL9_9MYCO</name>
<dbReference type="Gene3D" id="2.40.100.10">
    <property type="entry name" value="Cyclophilin-like"/>
    <property type="match status" value="1"/>
</dbReference>
<evidence type="ECO:0000256" key="1">
    <source>
        <dbReference type="SAM" id="MobiDB-lite"/>
    </source>
</evidence>
<dbReference type="InterPro" id="IPR003778">
    <property type="entry name" value="CT_A_B"/>
</dbReference>
<dbReference type="SUPFAM" id="SSF50891">
    <property type="entry name" value="Cyclophilin-like"/>
    <property type="match status" value="1"/>
</dbReference>
<dbReference type="Pfam" id="PF02626">
    <property type="entry name" value="CT_A_B"/>
    <property type="match status" value="1"/>
</dbReference>
<gene>
    <name evidence="2" type="ORF">B8W67_08555</name>
</gene>
<dbReference type="PANTHER" id="PTHR43309">
    <property type="entry name" value="5-OXOPROLINASE SUBUNIT C"/>
    <property type="match status" value="1"/>
</dbReference>
<feature type="region of interest" description="Disordered" evidence="1">
    <location>
        <begin position="288"/>
        <end position="315"/>
    </location>
</feature>
<reference evidence="2 3" key="1">
    <citation type="submission" date="2017-04" db="EMBL/GenBank/DDBJ databases">
        <title>The new phylogeny of genus Mycobacterium.</title>
        <authorList>
            <person name="Tortoli E."/>
            <person name="Trovato A."/>
            <person name="Cirillo D.M."/>
        </authorList>
    </citation>
    <scope>NUCLEOTIDE SEQUENCE [LARGE SCALE GENOMIC DNA]</scope>
    <source>
        <strain evidence="2 3">KCTC 19819</strain>
    </source>
</reference>
<dbReference type="OrthoDB" id="9768696at2"/>
<dbReference type="EMBL" id="NCXO01000014">
    <property type="protein sequence ID" value="OSC34029.1"/>
    <property type="molecule type" value="Genomic_DNA"/>
</dbReference>
<feature type="compositionally biased region" description="Low complexity" evidence="1">
    <location>
        <begin position="291"/>
        <end position="300"/>
    </location>
</feature>
<dbReference type="SMART" id="SM00797">
    <property type="entry name" value="AHS2"/>
    <property type="match status" value="1"/>
</dbReference>
<keyword evidence="2" id="KW-0378">Hydrolase</keyword>
<dbReference type="GO" id="GO:0016787">
    <property type="term" value="F:hydrolase activity"/>
    <property type="evidence" value="ECO:0007669"/>
    <property type="project" value="UniProtKB-KW"/>
</dbReference>